<evidence type="ECO:0000256" key="5">
    <source>
        <dbReference type="ARBA" id="ARBA00022553"/>
    </source>
</evidence>
<dbReference type="InterPro" id="IPR033479">
    <property type="entry name" value="dCache_1"/>
</dbReference>
<evidence type="ECO:0000256" key="6">
    <source>
        <dbReference type="ARBA" id="ARBA00022679"/>
    </source>
</evidence>
<keyword evidence="11 12" id="KW-0472">Membrane</keyword>
<dbReference type="SUPFAM" id="SSF55874">
    <property type="entry name" value="ATPase domain of HSP90 chaperone/DNA topoisomerase II/histidine kinase"/>
    <property type="match status" value="1"/>
</dbReference>
<keyword evidence="9 12" id="KW-1133">Transmembrane helix</keyword>
<keyword evidence="10" id="KW-0902">Two-component regulatory system</keyword>
<dbReference type="PRINTS" id="PR00344">
    <property type="entry name" value="BCTRLSENSOR"/>
</dbReference>
<dbReference type="EC" id="2.7.13.3" evidence="3"/>
<evidence type="ECO:0000256" key="7">
    <source>
        <dbReference type="ARBA" id="ARBA00022692"/>
    </source>
</evidence>
<dbReference type="CDD" id="cd06225">
    <property type="entry name" value="HAMP"/>
    <property type="match status" value="1"/>
</dbReference>
<dbReference type="CDD" id="cd18773">
    <property type="entry name" value="PDC1_HK_sensor"/>
    <property type="match status" value="1"/>
</dbReference>
<proteinExistence type="predicted"/>
<dbReference type="Proteomes" id="UP000558113">
    <property type="component" value="Unassembled WGS sequence"/>
</dbReference>
<dbReference type="AlphaFoldDB" id="A0A7X4YSP7"/>
<reference evidence="14 15" key="1">
    <citation type="submission" date="2020-01" db="EMBL/GenBank/DDBJ databases">
        <title>Paenibacillus soybeanensis sp. nov. isolated from the nodules of soybean (Glycine max(L.) Merr).</title>
        <authorList>
            <person name="Wang H."/>
        </authorList>
    </citation>
    <scope>NUCLEOTIDE SEQUENCE [LARGE SCALE GENOMIC DNA]</scope>
    <source>
        <strain evidence="14 15">DSM 23054</strain>
    </source>
</reference>
<accession>A0A7X4YSP7</accession>
<evidence type="ECO:0000256" key="11">
    <source>
        <dbReference type="ARBA" id="ARBA00023136"/>
    </source>
</evidence>
<dbReference type="GO" id="GO:0005886">
    <property type="term" value="C:plasma membrane"/>
    <property type="evidence" value="ECO:0007669"/>
    <property type="project" value="UniProtKB-SubCell"/>
</dbReference>
<evidence type="ECO:0000256" key="4">
    <source>
        <dbReference type="ARBA" id="ARBA00022475"/>
    </source>
</evidence>
<organism evidence="14 15">
    <name type="scientific">Paenibacillus sacheonensis</name>
    <dbReference type="NCBI Taxonomy" id="742054"/>
    <lineage>
        <taxon>Bacteria</taxon>
        <taxon>Bacillati</taxon>
        <taxon>Bacillota</taxon>
        <taxon>Bacilli</taxon>
        <taxon>Bacillales</taxon>
        <taxon>Paenibacillaceae</taxon>
        <taxon>Paenibacillus</taxon>
    </lineage>
</organism>
<protein>
    <recommendedName>
        <fullName evidence="3">histidine kinase</fullName>
        <ecNumber evidence="3">2.7.13.3</ecNumber>
    </recommendedName>
</protein>
<keyword evidence="15" id="KW-1185">Reference proteome</keyword>
<evidence type="ECO:0000256" key="8">
    <source>
        <dbReference type="ARBA" id="ARBA00022777"/>
    </source>
</evidence>
<dbReference type="Pfam" id="PF00672">
    <property type="entry name" value="HAMP"/>
    <property type="match status" value="1"/>
</dbReference>
<sequence>MNLHTYFHWRSIGFKLFILFFVSMSVSITAVGYLSYTKANGIIRDNVSQIALQTVTQTNKRLELMLDEYASRSDLIFGDKKIQKGMLGEFQDSYDQTSTMQQIWSFLSNMVNAKNDTLNIFILGEKHTSYRYRNTINPFAELPPASREQQEQDWYKAIKAADGKIVWYGIRPSLLPTSYAGQSTEEPVFCIGRAIKDLDGKGSIIGVLVMEFDPASIRQLLSEVDFHAGGSLMIVDSGNRVVADSDGSRIMAPSGIELPVSQSGTLYNELQGEKMITVFDESAVNDWKLVGMAPLKKLEGDSSQIGVYTLLLVAGFTLISIVLALVAARQMHRPVITLLRSMRKASDGDFDARITTARRDEFGALFSTFNVMVARIKQLIDELYIQKLIKTEMQLKMMGSQINAHFLYNTLDSIHWISRIYKVDEISTMIFGLSRYLRLSLNEGKEFVTVKECVDLLESYLSIQQIRYEDKFTVRMSTDPELLERRALKFVFQPLVENAIYHGLESKLDEGRLDINWHSRDGLLIFEVKDDGVGIPADKLAELHEMLGSEELQVERNFALKNINSQIKLTYGKEYGLYIESEVGAGTTVRLTIPLR</sequence>
<dbReference type="Pfam" id="PF02743">
    <property type="entry name" value="dCache_1"/>
    <property type="match status" value="1"/>
</dbReference>
<dbReference type="InterPro" id="IPR004358">
    <property type="entry name" value="Sig_transdc_His_kin-like_C"/>
</dbReference>
<gene>
    <name evidence="14" type="ORF">GT003_22550</name>
</gene>
<feature type="transmembrane region" description="Helical" evidence="12">
    <location>
        <begin position="12"/>
        <end position="36"/>
    </location>
</feature>
<dbReference type="InterPro" id="IPR003594">
    <property type="entry name" value="HATPase_dom"/>
</dbReference>
<keyword evidence="7 12" id="KW-0812">Transmembrane</keyword>
<evidence type="ECO:0000256" key="9">
    <source>
        <dbReference type="ARBA" id="ARBA00022989"/>
    </source>
</evidence>
<dbReference type="RefSeq" id="WP_161702107.1">
    <property type="nucleotide sequence ID" value="NZ_JAAAMU010000014.1"/>
</dbReference>
<evidence type="ECO:0000256" key="3">
    <source>
        <dbReference type="ARBA" id="ARBA00012438"/>
    </source>
</evidence>
<evidence type="ECO:0000256" key="10">
    <source>
        <dbReference type="ARBA" id="ARBA00023012"/>
    </source>
</evidence>
<evidence type="ECO:0000256" key="1">
    <source>
        <dbReference type="ARBA" id="ARBA00000085"/>
    </source>
</evidence>
<dbReference type="InterPro" id="IPR003660">
    <property type="entry name" value="HAMP_dom"/>
</dbReference>
<dbReference type="SMART" id="SM00304">
    <property type="entry name" value="HAMP"/>
    <property type="match status" value="1"/>
</dbReference>
<name>A0A7X4YSP7_9BACL</name>
<keyword evidence="6" id="KW-0808">Transferase</keyword>
<dbReference type="EMBL" id="JAAAMU010000014">
    <property type="protein sequence ID" value="NBC71785.1"/>
    <property type="molecule type" value="Genomic_DNA"/>
</dbReference>
<comment type="subcellular location">
    <subcellularLocation>
        <location evidence="2">Cell membrane</location>
        <topology evidence="2">Multi-pass membrane protein</topology>
    </subcellularLocation>
</comment>
<evidence type="ECO:0000256" key="12">
    <source>
        <dbReference type="SAM" id="Phobius"/>
    </source>
</evidence>
<dbReference type="Gene3D" id="3.30.565.10">
    <property type="entry name" value="Histidine kinase-like ATPase, C-terminal domain"/>
    <property type="match status" value="1"/>
</dbReference>
<evidence type="ECO:0000313" key="14">
    <source>
        <dbReference type="EMBL" id="NBC71785.1"/>
    </source>
</evidence>
<dbReference type="InterPro" id="IPR050640">
    <property type="entry name" value="Bact_2-comp_sensor_kinase"/>
</dbReference>
<keyword evidence="8" id="KW-0418">Kinase</keyword>
<dbReference type="InterPro" id="IPR036890">
    <property type="entry name" value="HATPase_C_sf"/>
</dbReference>
<comment type="catalytic activity">
    <reaction evidence="1">
        <text>ATP + protein L-histidine = ADP + protein N-phospho-L-histidine.</text>
        <dbReference type="EC" id="2.7.13.3"/>
    </reaction>
</comment>
<dbReference type="InterPro" id="IPR010559">
    <property type="entry name" value="Sig_transdc_His_kin_internal"/>
</dbReference>
<evidence type="ECO:0000313" key="15">
    <source>
        <dbReference type="Proteomes" id="UP000558113"/>
    </source>
</evidence>
<feature type="domain" description="HAMP" evidence="13">
    <location>
        <begin position="329"/>
        <end position="381"/>
    </location>
</feature>
<keyword evidence="5" id="KW-0597">Phosphoprotein</keyword>
<dbReference type="PANTHER" id="PTHR34220">
    <property type="entry name" value="SENSOR HISTIDINE KINASE YPDA"/>
    <property type="match status" value="1"/>
</dbReference>
<evidence type="ECO:0000256" key="2">
    <source>
        <dbReference type="ARBA" id="ARBA00004651"/>
    </source>
</evidence>
<dbReference type="SMART" id="SM00387">
    <property type="entry name" value="HATPase_c"/>
    <property type="match status" value="1"/>
</dbReference>
<dbReference type="GO" id="GO:0000155">
    <property type="term" value="F:phosphorelay sensor kinase activity"/>
    <property type="evidence" value="ECO:0007669"/>
    <property type="project" value="InterPro"/>
</dbReference>
<keyword evidence="4" id="KW-1003">Cell membrane</keyword>
<dbReference type="SUPFAM" id="SSF158472">
    <property type="entry name" value="HAMP domain-like"/>
    <property type="match status" value="1"/>
</dbReference>
<dbReference type="PANTHER" id="PTHR34220:SF7">
    <property type="entry name" value="SENSOR HISTIDINE KINASE YPDA"/>
    <property type="match status" value="1"/>
</dbReference>
<dbReference type="PROSITE" id="PS50885">
    <property type="entry name" value="HAMP"/>
    <property type="match status" value="1"/>
</dbReference>
<dbReference type="Pfam" id="PF02518">
    <property type="entry name" value="HATPase_c"/>
    <property type="match status" value="1"/>
</dbReference>
<comment type="caution">
    <text evidence="14">The sequence shown here is derived from an EMBL/GenBank/DDBJ whole genome shotgun (WGS) entry which is preliminary data.</text>
</comment>
<evidence type="ECO:0000259" key="13">
    <source>
        <dbReference type="PROSITE" id="PS50885"/>
    </source>
</evidence>
<feature type="transmembrane region" description="Helical" evidence="12">
    <location>
        <begin position="305"/>
        <end position="328"/>
    </location>
</feature>
<dbReference type="Gene3D" id="6.10.340.10">
    <property type="match status" value="1"/>
</dbReference>
<dbReference type="OrthoDB" id="9776552at2"/>
<dbReference type="Pfam" id="PF06580">
    <property type="entry name" value="His_kinase"/>
    <property type="match status" value="1"/>
</dbReference>
<dbReference type="Gene3D" id="3.30.450.20">
    <property type="entry name" value="PAS domain"/>
    <property type="match status" value="2"/>
</dbReference>